<keyword evidence="1" id="KW-0472">Membrane</keyword>
<dbReference type="Pfam" id="PF12158">
    <property type="entry name" value="DUF3592"/>
    <property type="match status" value="1"/>
</dbReference>
<name>A0ABU7JLC8_9GAMM</name>
<comment type="caution">
    <text evidence="3">The sequence shown here is derived from an EMBL/GenBank/DDBJ whole genome shotgun (WGS) entry which is preliminary data.</text>
</comment>
<protein>
    <submittedName>
        <fullName evidence="3">DUF3592 domain-containing protein</fullName>
    </submittedName>
</protein>
<evidence type="ECO:0000313" key="3">
    <source>
        <dbReference type="EMBL" id="MEE2025778.1"/>
    </source>
</evidence>
<keyword evidence="4" id="KW-1185">Reference proteome</keyword>
<gene>
    <name evidence="3" type="ORF">QWF21_16185</name>
</gene>
<keyword evidence="1" id="KW-0812">Transmembrane</keyword>
<accession>A0ABU7JLC8</accession>
<evidence type="ECO:0000256" key="1">
    <source>
        <dbReference type="SAM" id="Phobius"/>
    </source>
</evidence>
<dbReference type="Proteomes" id="UP001339167">
    <property type="component" value="Unassembled WGS sequence"/>
</dbReference>
<evidence type="ECO:0000259" key="2">
    <source>
        <dbReference type="Pfam" id="PF12158"/>
    </source>
</evidence>
<evidence type="ECO:0000313" key="4">
    <source>
        <dbReference type="Proteomes" id="UP001339167"/>
    </source>
</evidence>
<keyword evidence="1" id="KW-1133">Transmembrane helix</keyword>
<dbReference type="InterPro" id="IPR021994">
    <property type="entry name" value="DUF3592"/>
</dbReference>
<feature type="transmembrane region" description="Helical" evidence="1">
    <location>
        <begin position="124"/>
        <end position="143"/>
    </location>
</feature>
<proteinExistence type="predicted"/>
<feature type="domain" description="DUF3592" evidence="2">
    <location>
        <begin position="50"/>
        <end position="121"/>
    </location>
</feature>
<organism evidence="3 4">
    <name type="scientific">Alkalimonas mucilaginosa</name>
    <dbReference type="NCBI Taxonomy" id="3057676"/>
    <lineage>
        <taxon>Bacteria</taxon>
        <taxon>Pseudomonadati</taxon>
        <taxon>Pseudomonadota</taxon>
        <taxon>Gammaproteobacteria</taxon>
        <taxon>Alkalimonas</taxon>
    </lineage>
</organism>
<sequence length="181" mass="20438">MKTLSQPSVFSTRTALSTILLLLTILCWNMTMKQLASSLADVRDTEVSLGVIIDVQIEGSAVYRRNRKLTSKPVIRYSTANGQHIEQAFDRRRFTSIWDKGNTIQVRYKTQQPEQAVVQEFSTLWAEGVASLLFAIGLTLLCIRRFWQEPAQSSRQVKENKSLCLIAGVLLLLAGFLVMML</sequence>
<reference evidence="3 4" key="1">
    <citation type="submission" date="2023-06" db="EMBL/GenBank/DDBJ databases">
        <title>Alkalimonas sp., MEB004 an alkaliphilic bacterium isolated from Lonar Lake, India.</title>
        <authorList>
            <person name="Joshi A."/>
            <person name="Thite S."/>
        </authorList>
    </citation>
    <scope>NUCLEOTIDE SEQUENCE [LARGE SCALE GENOMIC DNA]</scope>
    <source>
        <strain evidence="3 4">MEB004</strain>
    </source>
</reference>
<feature type="transmembrane region" description="Helical" evidence="1">
    <location>
        <begin position="163"/>
        <end position="180"/>
    </location>
</feature>
<dbReference type="EMBL" id="JAUGZK010000016">
    <property type="protein sequence ID" value="MEE2025778.1"/>
    <property type="molecule type" value="Genomic_DNA"/>
</dbReference>
<dbReference type="RefSeq" id="WP_330089089.1">
    <property type="nucleotide sequence ID" value="NZ_JAUGZK010000016.1"/>
</dbReference>